<proteinExistence type="predicted"/>
<feature type="transmembrane region" description="Helical" evidence="1">
    <location>
        <begin position="65"/>
        <end position="91"/>
    </location>
</feature>
<keyword evidence="1" id="KW-1133">Transmembrane helix</keyword>
<sequence>MKARLSAWIEALGDLFWLRPALIVLGCIALAQAGVWLETAHIAGYDASSPDQNWGYSGGAEGARALLSAVASSTIGVAGTTFSITIAALSLASGQMGPRLLRNFTRDARNQIVLGIFLGTFAYALMVLRTVRTVQESPFVPHLAITGAIALALLSLATLVWFVHHIAASINVETVVDAVYGDLCKAVEARTLDEADEARPSERPYANAVVGKGSGYLQAVDVEGLADWAHEHDLTIALRVRPGDYVPSGYPVAFVSAGGGDAEAAISRTLTFGRRPAALQDLEYSIRQLVEIAVRALSPGINDPFTAGSVVDHLGDALCRVAARHLPTGTAVREGRVVLVHPVTDYDGLCDAMFHMIRQNAAGSAHVLGRMLDVLARVAEVERRPDRSSELCRHAGLVIAAARRDVPDSSDLADLEDRFRRIRAIAPAAGTPRA</sequence>
<dbReference type="Proteomes" id="UP001236369">
    <property type="component" value="Unassembled WGS sequence"/>
</dbReference>
<dbReference type="EMBL" id="JAUSVV010000010">
    <property type="protein sequence ID" value="MDQ0444144.1"/>
    <property type="molecule type" value="Genomic_DNA"/>
</dbReference>
<keyword evidence="1" id="KW-0812">Transmembrane</keyword>
<name>A0ABU0HP87_9HYPH</name>
<evidence type="ECO:0000313" key="2">
    <source>
        <dbReference type="EMBL" id="MDQ0444144.1"/>
    </source>
</evidence>
<keyword evidence="3" id="KW-1185">Reference proteome</keyword>
<dbReference type="InterPro" id="IPR018723">
    <property type="entry name" value="DUF2254_membrane"/>
</dbReference>
<gene>
    <name evidence="2" type="ORF">QO016_003654</name>
</gene>
<feature type="transmembrane region" description="Helical" evidence="1">
    <location>
        <begin position="112"/>
        <end position="131"/>
    </location>
</feature>
<dbReference type="RefSeq" id="WP_238253326.1">
    <property type="nucleotide sequence ID" value="NZ_BPQX01000078.1"/>
</dbReference>
<accession>A0ABU0HP87</accession>
<organism evidence="2 3">
    <name type="scientific">Methylobacterium persicinum</name>
    <dbReference type="NCBI Taxonomy" id="374426"/>
    <lineage>
        <taxon>Bacteria</taxon>
        <taxon>Pseudomonadati</taxon>
        <taxon>Pseudomonadota</taxon>
        <taxon>Alphaproteobacteria</taxon>
        <taxon>Hyphomicrobiales</taxon>
        <taxon>Methylobacteriaceae</taxon>
        <taxon>Methylobacterium</taxon>
    </lineage>
</organism>
<feature type="transmembrane region" description="Helical" evidence="1">
    <location>
        <begin position="143"/>
        <end position="163"/>
    </location>
</feature>
<dbReference type="Pfam" id="PF10011">
    <property type="entry name" value="DUF2254"/>
    <property type="match status" value="1"/>
</dbReference>
<keyword evidence="1" id="KW-0472">Membrane</keyword>
<comment type="caution">
    <text evidence="2">The sequence shown here is derived from an EMBL/GenBank/DDBJ whole genome shotgun (WGS) entry which is preliminary data.</text>
</comment>
<feature type="transmembrane region" description="Helical" evidence="1">
    <location>
        <begin position="21"/>
        <end position="45"/>
    </location>
</feature>
<reference evidence="2 3" key="1">
    <citation type="submission" date="2023-07" db="EMBL/GenBank/DDBJ databases">
        <title>Genomic Encyclopedia of Type Strains, Phase IV (KMG-IV): sequencing the most valuable type-strain genomes for metagenomic binning, comparative biology and taxonomic classification.</title>
        <authorList>
            <person name="Goeker M."/>
        </authorList>
    </citation>
    <scope>NUCLEOTIDE SEQUENCE [LARGE SCALE GENOMIC DNA]</scope>
    <source>
        <strain evidence="2 3">DSM 19562</strain>
    </source>
</reference>
<evidence type="ECO:0000313" key="3">
    <source>
        <dbReference type="Proteomes" id="UP001236369"/>
    </source>
</evidence>
<evidence type="ECO:0000256" key="1">
    <source>
        <dbReference type="SAM" id="Phobius"/>
    </source>
</evidence>
<protein>
    <submittedName>
        <fullName evidence="2">Membrane protein</fullName>
    </submittedName>
</protein>